<reference evidence="1 2" key="1">
    <citation type="submission" date="2024-10" db="EMBL/GenBank/DDBJ databases">
        <title>Updated reference genomes for cyclostephanoid diatoms.</title>
        <authorList>
            <person name="Roberts W.R."/>
            <person name="Alverson A.J."/>
        </authorList>
    </citation>
    <scope>NUCLEOTIDE SEQUENCE [LARGE SCALE GENOMIC DNA]</scope>
    <source>
        <strain evidence="1 2">AJA010-31</strain>
    </source>
</reference>
<dbReference type="AlphaFoldDB" id="A0ABD3R1S4"/>
<dbReference type="EMBL" id="JALLPJ020000050">
    <property type="protein sequence ID" value="KAL3804210.1"/>
    <property type="molecule type" value="Genomic_DNA"/>
</dbReference>
<organism evidence="1 2">
    <name type="scientific">Cyclotella atomus</name>
    <dbReference type="NCBI Taxonomy" id="382360"/>
    <lineage>
        <taxon>Eukaryota</taxon>
        <taxon>Sar</taxon>
        <taxon>Stramenopiles</taxon>
        <taxon>Ochrophyta</taxon>
        <taxon>Bacillariophyta</taxon>
        <taxon>Coscinodiscophyceae</taxon>
        <taxon>Thalassiosirophycidae</taxon>
        <taxon>Stephanodiscales</taxon>
        <taxon>Stephanodiscaceae</taxon>
        <taxon>Cyclotella</taxon>
    </lineage>
</organism>
<name>A0ABD3R1S4_9STRA</name>
<keyword evidence="2" id="KW-1185">Reference proteome</keyword>
<gene>
    <name evidence="1" type="ORF">ACHAWO_013860</name>
</gene>
<evidence type="ECO:0000313" key="2">
    <source>
        <dbReference type="Proteomes" id="UP001530400"/>
    </source>
</evidence>
<sequence>MFVMSLNAYPDKQGVSDQFSPREIVLRWQLDFETHCFAQFGSYCIVYDDPNSTVTNTMELRTCNCICLGPTGNFQGTFKFFNLDTLTIIKRKKFTEFPMPDPVIKKLERLGKRDKHTGRLTFADRHNVTFDWDKECKQSPLIDDNAPEPEPASLPFPDNPAEMPGILYESKMPDTTLCKGAPLWWY</sequence>
<accession>A0ABD3R1S4</accession>
<dbReference type="Proteomes" id="UP001530400">
    <property type="component" value="Unassembled WGS sequence"/>
</dbReference>
<protein>
    <submittedName>
        <fullName evidence="1">Uncharacterized protein</fullName>
    </submittedName>
</protein>
<proteinExistence type="predicted"/>
<evidence type="ECO:0000313" key="1">
    <source>
        <dbReference type="EMBL" id="KAL3804210.1"/>
    </source>
</evidence>
<comment type="caution">
    <text evidence="1">The sequence shown here is derived from an EMBL/GenBank/DDBJ whole genome shotgun (WGS) entry which is preliminary data.</text>
</comment>